<organism evidence="2 3">
    <name type="scientific">Alcaligenes aquatilis</name>
    <dbReference type="NCBI Taxonomy" id="323284"/>
    <lineage>
        <taxon>Bacteria</taxon>
        <taxon>Pseudomonadati</taxon>
        <taxon>Pseudomonadota</taxon>
        <taxon>Betaproteobacteria</taxon>
        <taxon>Burkholderiales</taxon>
        <taxon>Alcaligenaceae</taxon>
        <taxon>Alcaligenes</taxon>
    </lineage>
</organism>
<gene>
    <name evidence="2" type="ORF">MTR80_08330</name>
</gene>
<feature type="region of interest" description="Disordered" evidence="1">
    <location>
        <begin position="159"/>
        <end position="185"/>
    </location>
</feature>
<reference evidence="2 3" key="1">
    <citation type="journal article" date="2022" name="Int. J. Syst. Evol. Microbiol.">
        <title>Characterization of Alcaligenes aquatilis as a novel member of heterotrophic nitrifier-aerobic denitrifier and its performance in treating piggery wastewater.</title>
        <authorList>
            <person name="Cao X."/>
            <person name="Zhao B."/>
            <person name="Wu Y."/>
            <person name="Huang J."/>
            <person name="Wang H."/>
            <person name="Sun X."/>
            <person name="Li S."/>
        </authorList>
    </citation>
    <scope>NUCLEOTIDE SEQUENCE [LARGE SCALE GENOMIC DNA]</scope>
    <source>
        <strain evidence="2 3">AS1</strain>
    </source>
</reference>
<feature type="compositionally biased region" description="Basic and acidic residues" evidence="1">
    <location>
        <begin position="159"/>
        <end position="168"/>
    </location>
</feature>
<evidence type="ECO:0000313" key="2">
    <source>
        <dbReference type="EMBL" id="UQN37694.1"/>
    </source>
</evidence>
<accession>A0ABY4NKU6</accession>
<name>A0ABY4NKU6_9BURK</name>
<evidence type="ECO:0000256" key="1">
    <source>
        <dbReference type="SAM" id="MobiDB-lite"/>
    </source>
</evidence>
<sequence>MVFLISRYNAFFISRESKGIGMRITVFVAALLLTGCASITSESMQLVRVDAVDETGEKVTDARCTLTNDKGEFVTEAGKHARVSKSSKNLNITCTAADRTDEATGTLISRAGAGMFGNIIFGGGIGAIIDHNRGTAYNYPDWVELVFGKILTYDRTKNKEGAPMKEGDQITEPNKTNETVAAATP</sequence>
<dbReference type="GeneID" id="96868938"/>
<proteinExistence type="predicted"/>
<dbReference type="EMBL" id="CP094619">
    <property type="protein sequence ID" value="UQN37694.1"/>
    <property type="molecule type" value="Genomic_DNA"/>
</dbReference>
<dbReference type="Proteomes" id="UP000831759">
    <property type="component" value="Chromosome"/>
</dbReference>
<keyword evidence="3" id="KW-1185">Reference proteome</keyword>
<evidence type="ECO:0000313" key="3">
    <source>
        <dbReference type="Proteomes" id="UP000831759"/>
    </source>
</evidence>
<protein>
    <submittedName>
        <fullName evidence="2">Uncharacterized protein</fullName>
    </submittedName>
</protein>
<dbReference type="RefSeq" id="WP_249494360.1">
    <property type="nucleotide sequence ID" value="NZ_CP094619.1"/>
</dbReference>